<name>A0A8C4M2Y0_EQUAS</name>
<evidence type="ECO:0000256" key="14">
    <source>
        <dbReference type="SAM" id="MobiDB-lite"/>
    </source>
</evidence>
<evidence type="ECO:0000256" key="4">
    <source>
        <dbReference type="ARBA" id="ARBA00022490"/>
    </source>
</evidence>
<dbReference type="GO" id="GO:0006253">
    <property type="term" value="P:dCTP catabolic process"/>
    <property type="evidence" value="ECO:0007669"/>
    <property type="project" value="TreeGrafter"/>
</dbReference>
<evidence type="ECO:0000256" key="13">
    <source>
        <dbReference type="ARBA" id="ARBA00076045"/>
    </source>
</evidence>
<dbReference type="Pfam" id="PF12643">
    <property type="entry name" value="MazG-like"/>
    <property type="match status" value="1"/>
</dbReference>
<dbReference type="InterPro" id="IPR025984">
    <property type="entry name" value="DCTPP"/>
</dbReference>
<dbReference type="Ensembl" id="ENSEAST00005020726.2">
    <property type="protein sequence ID" value="ENSEASP00005019092.2"/>
    <property type="gene ID" value="ENSEASG00005013148.2"/>
</dbReference>
<evidence type="ECO:0000256" key="11">
    <source>
        <dbReference type="ARBA" id="ARBA00066457"/>
    </source>
</evidence>
<evidence type="ECO:0000256" key="2">
    <source>
        <dbReference type="ARBA" id="ARBA00004514"/>
    </source>
</evidence>
<evidence type="ECO:0000256" key="10">
    <source>
        <dbReference type="ARBA" id="ARBA00058235"/>
    </source>
</evidence>
<evidence type="ECO:0000256" key="9">
    <source>
        <dbReference type="ARBA" id="ARBA00050236"/>
    </source>
</evidence>
<keyword evidence="7" id="KW-0378">Hydrolase</keyword>
<gene>
    <name evidence="16" type="primary">DCTPP1</name>
</gene>
<comment type="cofactor">
    <cofactor evidence="1">
        <name>Mg(2+)</name>
        <dbReference type="ChEBI" id="CHEBI:18420"/>
    </cofactor>
</comment>
<dbReference type="InterPro" id="IPR052555">
    <property type="entry name" value="dCTP_Pyrophosphatase"/>
</dbReference>
<evidence type="ECO:0000256" key="1">
    <source>
        <dbReference type="ARBA" id="ARBA00001946"/>
    </source>
</evidence>
<keyword evidence="8" id="KW-0460">Magnesium</keyword>
<dbReference type="InterPro" id="IPR036921">
    <property type="entry name" value="PurM-like_N_sf"/>
</dbReference>
<keyword evidence="5" id="KW-0597">Phosphoprotein</keyword>
<feature type="region of interest" description="Disordered" evidence="14">
    <location>
        <begin position="272"/>
        <end position="300"/>
    </location>
</feature>
<dbReference type="CDD" id="cd11537">
    <property type="entry name" value="NTP-PPase_RS21-C6_like"/>
    <property type="match status" value="1"/>
</dbReference>
<dbReference type="Proteomes" id="UP000694387">
    <property type="component" value="Chromosome 14"/>
</dbReference>
<feature type="domain" description="PurM-like N-terminal" evidence="15">
    <location>
        <begin position="2"/>
        <end position="108"/>
    </location>
</feature>
<accession>A0A8C4M2Y0</accession>
<dbReference type="GO" id="GO:0047840">
    <property type="term" value="F:dCTP diphosphatase activity"/>
    <property type="evidence" value="ECO:0007669"/>
    <property type="project" value="UniProtKB-EC"/>
</dbReference>
<evidence type="ECO:0000256" key="6">
    <source>
        <dbReference type="ARBA" id="ARBA00022723"/>
    </source>
</evidence>
<evidence type="ECO:0000259" key="15">
    <source>
        <dbReference type="Pfam" id="PF00586"/>
    </source>
</evidence>
<dbReference type="Gene3D" id="1.10.287.1080">
    <property type="entry name" value="MazG-like"/>
    <property type="match status" value="1"/>
</dbReference>
<evidence type="ECO:0000256" key="3">
    <source>
        <dbReference type="ARBA" id="ARBA00011881"/>
    </source>
</evidence>
<comment type="function">
    <text evidence="10">Hydrolyzes deoxynucleoside triphosphates (dNTPs) to the corresponding nucleoside monophosphates. Has a strong preference for dCTP and its analogs including 5-iodo-dCTP and 5-methyl-dCTP for which it may even have a higher efficiency. May protect DNA or RNA against the incorporation of these genotoxic nucleotide analogs through their catabolism.</text>
</comment>
<comment type="subcellular location">
    <subcellularLocation>
        <location evidence="2">Cytoplasm</location>
        <location evidence="2">Cytosol</location>
    </subcellularLocation>
</comment>
<dbReference type="FunFam" id="3.30.1330.10:FF:000014">
    <property type="entry name" value="Selenophosphate synthetase 2"/>
    <property type="match status" value="1"/>
</dbReference>
<keyword evidence="17" id="KW-1185">Reference proteome</keyword>
<dbReference type="EC" id="3.6.1.12" evidence="11"/>
<proteinExistence type="predicted"/>
<reference evidence="16" key="3">
    <citation type="submission" date="2025-09" db="UniProtKB">
        <authorList>
            <consortium name="Ensembl"/>
        </authorList>
    </citation>
    <scope>IDENTIFICATION</scope>
</reference>
<dbReference type="SUPFAM" id="SSF55326">
    <property type="entry name" value="PurM N-terminal domain-like"/>
    <property type="match status" value="1"/>
</dbReference>
<dbReference type="PANTHER" id="PTHR46523">
    <property type="entry name" value="DCTP PYROPHOSPHATASE 1"/>
    <property type="match status" value="1"/>
</dbReference>
<keyword evidence="4" id="KW-0963">Cytoplasm</keyword>
<reference evidence="16" key="2">
    <citation type="submission" date="2025-08" db="UniProtKB">
        <authorList>
            <consortium name="Ensembl"/>
        </authorList>
    </citation>
    <scope>IDENTIFICATION</scope>
</reference>
<organism evidence="16 17">
    <name type="scientific">Equus asinus</name>
    <name type="common">Donkey</name>
    <name type="synonym">Equus africanus asinus</name>
    <dbReference type="NCBI Taxonomy" id="9793"/>
    <lineage>
        <taxon>Eukaryota</taxon>
        <taxon>Metazoa</taxon>
        <taxon>Chordata</taxon>
        <taxon>Craniata</taxon>
        <taxon>Vertebrata</taxon>
        <taxon>Euteleostomi</taxon>
        <taxon>Mammalia</taxon>
        <taxon>Eutheria</taxon>
        <taxon>Laurasiatheria</taxon>
        <taxon>Perissodactyla</taxon>
        <taxon>Equidae</taxon>
        <taxon>Equus</taxon>
    </lineage>
</organism>
<evidence type="ECO:0000313" key="17">
    <source>
        <dbReference type="Proteomes" id="UP000694387"/>
    </source>
</evidence>
<dbReference type="SUPFAM" id="SSF101386">
    <property type="entry name" value="all-alpha NTP pyrophosphatases"/>
    <property type="match status" value="1"/>
</dbReference>
<sequence>MDSCVIPLRHGGLSLVQTTDFFYPLVEDPYMMGRIACANVLSDLYAMGITECDNMLMLLSVSQSMTEEEREKITPLMIRGFRDAAEEGGTAVTGGQTVVNPWIIVGGVATVQPRTSVIGQGLWRRAPCLRPVLQFSRCCCPESGLSMACGETRGDTGAEGTAAAGPFSFSPEPTLEDIRRLHAEFAAERDWDQFHQPRNLLLALVGEVGELAELFQWKPDEAGPQAWPPKERAALQEELSDVLIYLVALAARCRVDLPQAVLSKMDTNRQRYPAHLSRGSARKYTDLPHGATSEDQAMGPADLACESMGQAST</sequence>
<protein>
    <recommendedName>
        <fullName evidence="12">dCTP pyrophosphatase 1</fullName>
        <ecNumber evidence="11">3.6.1.12</ecNumber>
    </recommendedName>
    <alternativeName>
        <fullName evidence="13">Deoxycytidine-triphosphatase 1</fullName>
    </alternativeName>
</protein>
<evidence type="ECO:0000256" key="12">
    <source>
        <dbReference type="ARBA" id="ARBA00070266"/>
    </source>
</evidence>
<comment type="catalytic activity">
    <reaction evidence="9">
        <text>dCTP + H2O = dCMP + diphosphate + H(+)</text>
        <dbReference type="Rhea" id="RHEA:22636"/>
        <dbReference type="ChEBI" id="CHEBI:15377"/>
        <dbReference type="ChEBI" id="CHEBI:15378"/>
        <dbReference type="ChEBI" id="CHEBI:33019"/>
        <dbReference type="ChEBI" id="CHEBI:57566"/>
        <dbReference type="ChEBI" id="CHEBI:61481"/>
        <dbReference type="EC" id="3.6.1.12"/>
    </reaction>
</comment>
<evidence type="ECO:0000256" key="5">
    <source>
        <dbReference type="ARBA" id="ARBA00022553"/>
    </source>
</evidence>
<reference evidence="16 17" key="1">
    <citation type="journal article" date="2020" name="Nat. Commun.">
        <title>Donkey genomes provide new insights into domestication and selection for coat color.</title>
        <authorList>
            <person name="Wang"/>
            <person name="C."/>
            <person name="Li"/>
            <person name="H."/>
            <person name="Guo"/>
            <person name="Y."/>
            <person name="Huang"/>
            <person name="J."/>
            <person name="Sun"/>
            <person name="Y."/>
            <person name="Min"/>
            <person name="J."/>
            <person name="Wang"/>
            <person name="J."/>
            <person name="Fang"/>
            <person name="X."/>
            <person name="Zhao"/>
            <person name="Z."/>
            <person name="Wang"/>
            <person name="S."/>
            <person name="Zhang"/>
            <person name="Y."/>
            <person name="Liu"/>
            <person name="Q."/>
            <person name="Jiang"/>
            <person name="Q."/>
            <person name="Wang"/>
            <person name="X."/>
            <person name="Guo"/>
            <person name="Y."/>
            <person name="Yang"/>
            <person name="C."/>
            <person name="Wang"/>
            <person name="Y."/>
            <person name="Tian"/>
            <person name="F."/>
            <person name="Zhuang"/>
            <person name="G."/>
            <person name="Fan"/>
            <person name="Y."/>
            <person name="Gao"/>
            <person name="Q."/>
            <person name="Li"/>
            <person name="Y."/>
            <person name="Ju"/>
            <person name="Z."/>
            <person name="Li"/>
            <person name="J."/>
            <person name="Li"/>
            <person name="R."/>
            <person name="Hou"/>
            <person name="M."/>
            <person name="Yang"/>
            <person name="G."/>
            <person name="Liu"/>
            <person name="G."/>
            <person name="Liu"/>
            <person name="W."/>
            <person name="Guo"/>
            <person name="J."/>
            <person name="Pan"/>
            <person name="S."/>
            <person name="Fan"/>
            <person name="G."/>
            <person name="Zhang"/>
            <person name="W."/>
            <person name="Zhang"/>
            <person name="R."/>
            <person name="Yu"/>
            <person name="J."/>
            <person name="Zhang"/>
            <person name="X."/>
            <person name="Yin"/>
            <person name="Q."/>
            <person name="Ji"/>
            <person name="C."/>
            <person name="Jin"/>
            <person name="Y."/>
            <person name="Yue"/>
            <person name="G."/>
            <person name="Liu"/>
            <person name="M."/>
            <person name="Xu"/>
            <person name="J."/>
            <person name="Liu"/>
            <person name="S."/>
            <person name="Jordana"/>
            <person name="J."/>
            <person name="Noce"/>
            <person name="A."/>
            <person name="Amills"/>
            <person name="M."/>
            <person name="Wu"/>
            <person name="D.D."/>
            <person name="Li"/>
            <person name="S."/>
            <person name="Zhou"/>
            <person name="X. and Zhong"/>
            <person name="J."/>
        </authorList>
    </citation>
    <scope>NUCLEOTIDE SEQUENCE [LARGE SCALE GENOMIC DNA]</scope>
</reference>
<dbReference type="FunFam" id="1.10.287.1080:FF:000004">
    <property type="entry name" value="dCTP pyrophosphatase 1"/>
    <property type="match status" value="1"/>
</dbReference>
<dbReference type="Pfam" id="PF00586">
    <property type="entry name" value="AIRS"/>
    <property type="match status" value="1"/>
</dbReference>
<evidence type="ECO:0000313" key="16">
    <source>
        <dbReference type="Ensembl" id="ENSEASP00005019092.2"/>
    </source>
</evidence>
<dbReference type="AlphaFoldDB" id="A0A8C4M2Y0"/>
<dbReference type="GO" id="GO:0042262">
    <property type="term" value="P:DNA protection"/>
    <property type="evidence" value="ECO:0007669"/>
    <property type="project" value="TreeGrafter"/>
</dbReference>
<dbReference type="GO" id="GO:0042802">
    <property type="term" value="F:identical protein binding"/>
    <property type="evidence" value="ECO:0007669"/>
    <property type="project" value="UniProtKB-ARBA"/>
</dbReference>
<dbReference type="InterPro" id="IPR016188">
    <property type="entry name" value="PurM-like_N"/>
</dbReference>
<keyword evidence="6" id="KW-0479">Metal-binding</keyword>
<dbReference type="GO" id="GO:0005829">
    <property type="term" value="C:cytosol"/>
    <property type="evidence" value="ECO:0007669"/>
    <property type="project" value="UniProtKB-SubCell"/>
</dbReference>
<evidence type="ECO:0000256" key="7">
    <source>
        <dbReference type="ARBA" id="ARBA00022801"/>
    </source>
</evidence>
<dbReference type="Gene3D" id="3.30.1330.10">
    <property type="entry name" value="PurM-like, N-terminal domain"/>
    <property type="match status" value="1"/>
</dbReference>
<dbReference type="GO" id="GO:0046872">
    <property type="term" value="F:metal ion binding"/>
    <property type="evidence" value="ECO:0007669"/>
    <property type="project" value="UniProtKB-KW"/>
</dbReference>
<comment type="subunit">
    <text evidence="3">Homotetramer.</text>
</comment>
<evidence type="ECO:0000256" key="8">
    <source>
        <dbReference type="ARBA" id="ARBA00022842"/>
    </source>
</evidence>
<dbReference type="PANTHER" id="PTHR46523:SF1">
    <property type="entry name" value="DCTP PYROPHOSPHATASE 1"/>
    <property type="match status" value="1"/>
</dbReference>
<dbReference type="GeneTree" id="ENSGT00390000000950"/>